<dbReference type="PANTHER" id="PTHR10903">
    <property type="entry name" value="GTPASE, IMAP FAMILY MEMBER-RELATED"/>
    <property type="match status" value="1"/>
</dbReference>
<accession>A0A8D3CPW1</accession>
<evidence type="ECO:0000256" key="15">
    <source>
        <dbReference type="ARBA" id="ARBA00077278"/>
    </source>
</evidence>
<dbReference type="InterPro" id="IPR027417">
    <property type="entry name" value="P-loop_NTPase"/>
</dbReference>
<evidence type="ECO:0000256" key="2">
    <source>
        <dbReference type="ARBA" id="ARBA00004240"/>
    </source>
</evidence>
<dbReference type="AlphaFoldDB" id="A0A8D3CPW1"/>
<keyword evidence="12" id="KW-0342">GTP-binding</keyword>
<evidence type="ECO:0000256" key="10">
    <source>
        <dbReference type="ARBA" id="ARBA00023034"/>
    </source>
</evidence>
<keyword evidence="6" id="KW-0963">Cytoplasm</keyword>
<evidence type="ECO:0000256" key="9">
    <source>
        <dbReference type="ARBA" id="ARBA00022824"/>
    </source>
</evidence>
<dbReference type="InterPro" id="IPR006703">
    <property type="entry name" value="G_AIG1"/>
</dbReference>
<dbReference type="GO" id="GO:0005794">
    <property type="term" value="C:Golgi apparatus"/>
    <property type="evidence" value="ECO:0007669"/>
    <property type="project" value="UniProtKB-SubCell"/>
</dbReference>
<evidence type="ECO:0000256" key="3">
    <source>
        <dbReference type="ARBA" id="ARBA00004514"/>
    </source>
</evidence>
<dbReference type="GO" id="GO:0005739">
    <property type="term" value="C:mitochondrion"/>
    <property type="evidence" value="ECO:0007669"/>
    <property type="project" value="UniProtKB-SubCell"/>
</dbReference>
<protein>
    <recommendedName>
        <fullName evidence="14">GTPase IMAP family member 8</fullName>
    </recommendedName>
    <alternativeName>
        <fullName evidence="15">Immune-associated nucleotide-binding protein 9</fullName>
    </alternativeName>
</protein>
<dbReference type="SUPFAM" id="SSF52540">
    <property type="entry name" value="P-loop containing nucleoside triphosphate hydrolases"/>
    <property type="match status" value="1"/>
</dbReference>
<dbReference type="GO" id="GO:0005783">
    <property type="term" value="C:endoplasmic reticulum"/>
    <property type="evidence" value="ECO:0007669"/>
    <property type="project" value="UniProtKB-SubCell"/>
</dbReference>
<evidence type="ECO:0000256" key="12">
    <source>
        <dbReference type="ARBA" id="ARBA00023134"/>
    </source>
</evidence>
<evidence type="ECO:0000256" key="8">
    <source>
        <dbReference type="ARBA" id="ARBA00022741"/>
    </source>
</evidence>
<dbReference type="PANTHER" id="PTHR10903:SF170">
    <property type="entry name" value="GTPASE IMAP FAMILY MEMBER 7"/>
    <property type="match status" value="1"/>
</dbReference>
<keyword evidence="9" id="KW-0256">Endoplasmic reticulum</keyword>
<comment type="similarity">
    <text evidence="5">Belongs to the TRAFAC class TrmE-Era-EngA-EngB-Septin-like GTPase superfamily. AIG1/Toc34/Toc159-like paraseptin GTPase family. IAN subfamily.</text>
</comment>
<comment type="subcellular location">
    <subcellularLocation>
        <location evidence="3">Cytoplasm</location>
        <location evidence="3">Cytosol</location>
    </subcellularLocation>
    <subcellularLocation>
        <location evidence="2">Endoplasmic reticulum</location>
    </subcellularLocation>
    <subcellularLocation>
        <location evidence="4">Golgi apparatus</location>
    </subcellularLocation>
    <subcellularLocation>
        <location evidence="1">Mitochondrion</location>
    </subcellularLocation>
</comment>
<organism evidence="17 18">
    <name type="scientific">Scophthalmus maximus</name>
    <name type="common">Turbot</name>
    <name type="synonym">Psetta maxima</name>
    <dbReference type="NCBI Taxonomy" id="52904"/>
    <lineage>
        <taxon>Eukaryota</taxon>
        <taxon>Metazoa</taxon>
        <taxon>Chordata</taxon>
        <taxon>Craniata</taxon>
        <taxon>Vertebrata</taxon>
        <taxon>Euteleostomi</taxon>
        <taxon>Actinopterygii</taxon>
        <taxon>Neopterygii</taxon>
        <taxon>Teleostei</taxon>
        <taxon>Neoteleostei</taxon>
        <taxon>Acanthomorphata</taxon>
        <taxon>Carangaria</taxon>
        <taxon>Pleuronectiformes</taxon>
        <taxon>Pleuronectoidei</taxon>
        <taxon>Scophthalmidae</taxon>
        <taxon>Scophthalmus</taxon>
    </lineage>
</organism>
<dbReference type="PROSITE" id="PS51720">
    <property type="entry name" value="G_AIG1"/>
    <property type="match status" value="1"/>
</dbReference>
<dbReference type="GeneTree" id="ENSGT01140000282522"/>
<dbReference type="Pfam" id="PF04548">
    <property type="entry name" value="AIG1"/>
    <property type="match status" value="1"/>
</dbReference>
<name>A0A8D3CPW1_SCOMX</name>
<feature type="domain" description="AIG1-type G" evidence="16">
    <location>
        <begin position="3"/>
        <end position="201"/>
    </location>
</feature>
<reference evidence="17" key="1">
    <citation type="submission" date="2023-05" db="EMBL/GenBank/DDBJ databases">
        <title>High-quality long-read genome of Scophthalmus maximus.</title>
        <authorList>
            <person name="Lien S."/>
            <person name="Martinez P."/>
        </authorList>
    </citation>
    <scope>NUCLEOTIDE SEQUENCE [LARGE SCALE GENOMIC DNA]</scope>
</reference>
<evidence type="ECO:0000259" key="16">
    <source>
        <dbReference type="PROSITE" id="PS51720"/>
    </source>
</evidence>
<comment type="function">
    <text evidence="13">Exerts an anti-apoptotic effect in the immune system and is involved in responses to infections.</text>
</comment>
<dbReference type="Proteomes" id="UP000694558">
    <property type="component" value="Chromosome 16"/>
</dbReference>
<evidence type="ECO:0000313" key="18">
    <source>
        <dbReference type="Proteomes" id="UP000694558"/>
    </source>
</evidence>
<keyword evidence="10" id="KW-0333">Golgi apparatus</keyword>
<evidence type="ECO:0000313" key="17">
    <source>
        <dbReference type="Ensembl" id="ENSSMAP00000049319.1"/>
    </source>
</evidence>
<evidence type="ECO:0000256" key="1">
    <source>
        <dbReference type="ARBA" id="ARBA00004173"/>
    </source>
</evidence>
<evidence type="ECO:0000256" key="11">
    <source>
        <dbReference type="ARBA" id="ARBA00023128"/>
    </source>
</evidence>
<sequence>MCTDPWWWEGVSLTRVGKSSAGNTILGKDEFKCRLTSVPLTLSSEKRDGLVVGRRVTVVDTPGLFSTRLTEAEVKTQLEEALRLSAPGPHAFLLTLQLGRLSEQERGGLEALQRMLGPDVSRHTVMLFTYGDRLGDEDMDQFISEDQNLQQLLRKSSGRFHVFKNKEKKENRCQVEELLQTVDDVSEGGQKFYINTSQSLSLLVLFRNIFSFSWLFNAIGYVLRWFETQETMTSPKTCCLL</sequence>
<evidence type="ECO:0000256" key="5">
    <source>
        <dbReference type="ARBA" id="ARBA00008535"/>
    </source>
</evidence>
<evidence type="ECO:0000256" key="13">
    <source>
        <dbReference type="ARBA" id="ARBA00056809"/>
    </source>
</evidence>
<keyword evidence="8" id="KW-0547">Nucleotide-binding</keyword>
<proteinExistence type="inferred from homology"/>
<dbReference type="InterPro" id="IPR045058">
    <property type="entry name" value="GIMA/IAN/Toc"/>
</dbReference>
<dbReference type="GO" id="GO:0005829">
    <property type="term" value="C:cytosol"/>
    <property type="evidence" value="ECO:0007669"/>
    <property type="project" value="UniProtKB-SubCell"/>
</dbReference>
<dbReference type="FunFam" id="3.40.50.300:FF:000536">
    <property type="entry name" value="GTPase IMAP family member 8"/>
    <property type="match status" value="1"/>
</dbReference>
<reference evidence="17" key="2">
    <citation type="submission" date="2025-08" db="UniProtKB">
        <authorList>
            <consortium name="Ensembl"/>
        </authorList>
    </citation>
    <scope>IDENTIFICATION</scope>
</reference>
<keyword evidence="7" id="KW-0677">Repeat</keyword>
<dbReference type="Gene3D" id="3.40.50.300">
    <property type="entry name" value="P-loop containing nucleotide triphosphate hydrolases"/>
    <property type="match status" value="1"/>
</dbReference>
<dbReference type="Ensembl" id="ENSSMAT00000038714.1">
    <property type="protein sequence ID" value="ENSSMAP00000049319.1"/>
    <property type="gene ID" value="ENSSMAG00000025216.1"/>
</dbReference>
<evidence type="ECO:0000256" key="14">
    <source>
        <dbReference type="ARBA" id="ARBA00073539"/>
    </source>
</evidence>
<evidence type="ECO:0000256" key="6">
    <source>
        <dbReference type="ARBA" id="ARBA00022490"/>
    </source>
</evidence>
<dbReference type="GO" id="GO:0005525">
    <property type="term" value="F:GTP binding"/>
    <property type="evidence" value="ECO:0007669"/>
    <property type="project" value="UniProtKB-KW"/>
</dbReference>
<evidence type="ECO:0000256" key="4">
    <source>
        <dbReference type="ARBA" id="ARBA00004555"/>
    </source>
</evidence>
<evidence type="ECO:0000256" key="7">
    <source>
        <dbReference type="ARBA" id="ARBA00022737"/>
    </source>
</evidence>
<keyword evidence="11" id="KW-0496">Mitochondrion</keyword>